<comment type="caution">
    <text evidence="3">The sequence shown here is derived from an EMBL/GenBank/DDBJ whole genome shotgun (WGS) entry which is preliminary data.</text>
</comment>
<dbReference type="InterPro" id="IPR011006">
    <property type="entry name" value="CheY-like_superfamily"/>
</dbReference>
<dbReference type="InterPro" id="IPR001789">
    <property type="entry name" value="Sig_transdc_resp-reg_receiver"/>
</dbReference>
<protein>
    <submittedName>
        <fullName evidence="3">Response regulator</fullName>
    </submittedName>
</protein>
<evidence type="ECO:0000313" key="3">
    <source>
        <dbReference type="EMBL" id="RJP57718.1"/>
    </source>
</evidence>
<dbReference type="PROSITE" id="PS50110">
    <property type="entry name" value="RESPONSE_REGULATORY"/>
    <property type="match status" value="1"/>
</dbReference>
<reference evidence="3 4" key="1">
    <citation type="journal article" date="2017" name="ISME J.">
        <title>Energy and carbon metabolisms in a deep terrestrial subsurface fluid microbial community.</title>
        <authorList>
            <person name="Momper L."/>
            <person name="Jungbluth S.P."/>
            <person name="Lee M.D."/>
            <person name="Amend J.P."/>
        </authorList>
    </citation>
    <scope>NUCLEOTIDE SEQUENCE [LARGE SCALE GENOMIC DNA]</scope>
    <source>
        <strain evidence="3">SURF_26</strain>
    </source>
</reference>
<evidence type="ECO:0000256" key="1">
    <source>
        <dbReference type="PROSITE-ProRule" id="PRU00169"/>
    </source>
</evidence>
<keyword evidence="1" id="KW-0597">Phosphoprotein</keyword>
<gene>
    <name evidence="3" type="ORF">C4541_09665</name>
</gene>
<dbReference type="InterPro" id="IPR052893">
    <property type="entry name" value="TCS_response_regulator"/>
</dbReference>
<dbReference type="AlphaFoldDB" id="A0A3A4R616"/>
<proteinExistence type="predicted"/>
<feature type="modified residue" description="4-aspartylphosphate" evidence="1">
    <location>
        <position position="68"/>
    </location>
</feature>
<dbReference type="Proteomes" id="UP000266426">
    <property type="component" value="Unassembled WGS sequence"/>
</dbReference>
<dbReference type="Gene3D" id="3.40.50.2300">
    <property type="match status" value="1"/>
</dbReference>
<dbReference type="GO" id="GO:0000160">
    <property type="term" value="P:phosphorelay signal transduction system"/>
    <property type="evidence" value="ECO:0007669"/>
    <property type="project" value="InterPro"/>
</dbReference>
<dbReference type="SUPFAM" id="SSF52172">
    <property type="entry name" value="CheY-like"/>
    <property type="match status" value="1"/>
</dbReference>
<dbReference type="CDD" id="cd17557">
    <property type="entry name" value="REC_Rcp-like"/>
    <property type="match status" value="1"/>
</dbReference>
<organism evidence="3 4">
    <name type="scientific">Candidatus Auribacter fodinae</name>
    <dbReference type="NCBI Taxonomy" id="2093366"/>
    <lineage>
        <taxon>Bacteria</taxon>
        <taxon>Pseudomonadati</taxon>
        <taxon>Candidatus Auribacterota</taxon>
        <taxon>Candidatus Auribacteria</taxon>
        <taxon>Candidatus Auribacterales</taxon>
        <taxon>Candidatus Auribacteraceae</taxon>
        <taxon>Candidatus Auribacter</taxon>
    </lineage>
</organism>
<name>A0A3A4R616_9BACT</name>
<evidence type="ECO:0000313" key="4">
    <source>
        <dbReference type="Proteomes" id="UP000266426"/>
    </source>
</evidence>
<sequence length="152" mass="17655">MFETYPRILIIEDNPDHAELIIRSLEVTDYDISLYHVSDGEEALDFLFRKNEYKTLTKDDMPNLILLDLKLPKLDGFEVLKTIKNTDSLRHIPVIVLTTSNMDTDIQKAYDLQANSYLVKPINFTLFITLMEEFGSYWLEHNVRPLSDNGKG</sequence>
<evidence type="ECO:0000259" key="2">
    <source>
        <dbReference type="PROSITE" id="PS50110"/>
    </source>
</evidence>
<dbReference type="SMART" id="SM00448">
    <property type="entry name" value="REC"/>
    <property type="match status" value="1"/>
</dbReference>
<dbReference type="EMBL" id="QZJZ01000076">
    <property type="protein sequence ID" value="RJP57718.1"/>
    <property type="molecule type" value="Genomic_DNA"/>
</dbReference>
<accession>A0A3A4R616</accession>
<dbReference type="Pfam" id="PF00072">
    <property type="entry name" value="Response_reg"/>
    <property type="match status" value="1"/>
</dbReference>
<feature type="domain" description="Response regulatory" evidence="2">
    <location>
        <begin position="7"/>
        <end position="135"/>
    </location>
</feature>
<dbReference type="PANTHER" id="PTHR44520">
    <property type="entry name" value="RESPONSE REGULATOR RCP1-RELATED"/>
    <property type="match status" value="1"/>
</dbReference>